<dbReference type="Proteomes" id="UP000256708">
    <property type="component" value="Unassembled WGS sequence"/>
</dbReference>
<dbReference type="OrthoDB" id="27473at2"/>
<comment type="caution">
    <text evidence="2">The sequence shown here is derived from an EMBL/GenBank/DDBJ whole genome shotgun (WGS) entry which is preliminary data.</text>
</comment>
<name>A0A3D8LIZ6_9BACT</name>
<sequence length="110" mass="12637">MKLVSFFQNKDVEAQHVNNILNSFHTSDKDIAAYADENKLIVITKDVDFRNAYFLKKSPQRLIRTCLGNIATTELISIFENNLTFLKKTYAATAEFYVENSRDNTLVTHS</sequence>
<accession>A0A3D8LIZ6</accession>
<evidence type="ECO:0000313" key="2">
    <source>
        <dbReference type="EMBL" id="RDV16912.1"/>
    </source>
</evidence>
<organism evidence="2 3">
    <name type="scientific">Pontibacter diazotrophicus</name>
    <dbReference type="NCBI Taxonomy" id="1400979"/>
    <lineage>
        <taxon>Bacteria</taxon>
        <taxon>Pseudomonadati</taxon>
        <taxon>Bacteroidota</taxon>
        <taxon>Cytophagia</taxon>
        <taxon>Cytophagales</taxon>
        <taxon>Hymenobacteraceae</taxon>
        <taxon>Pontibacter</taxon>
    </lineage>
</organism>
<reference evidence="3" key="1">
    <citation type="submission" date="2018-08" db="EMBL/GenBank/DDBJ databases">
        <authorList>
            <person name="Liu Z.-W."/>
            <person name="Du Z.-J."/>
        </authorList>
    </citation>
    <scope>NUCLEOTIDE SEQUENCE [LARGE SCALE GENOMIC DNA]</scope>
    <source>
        <strain evidence="3">H4X</strain>
    </source>
</reference>
<feature type="domain" description="DUF5615" evidence="1">
    <location>
        <begin position="2"/>
        <end position="92"/>
    </location>
</feature>
<dbReference type="EMBL" id="QRGR01000002">
    <property type="protein sequence ID" value="RDV16912.1"/>
    <property type="molecule type" value="Genomic_DNA"/>
</dbReference>
<gene>
    <name evidence="2" type="ORF">DXT99_02065</name>
</gene>
<proteinExistence type="predicted"/>
<dbReference type="InterPro" id="IPR041049">
    <property type="entry name" value="DUF5615"/>
</dbReference>
<keyword evidence="3" id="KW-1185">Reference proteome</keyword>
<dbReference type="Pfam" id="PF18480">
    <property type="entry name" value="DUF5615"/>
    <property type="match status" value="1"/>
</dbReference>
<dbReference type="AlphaFoldDB" id="A0A3D8LIZ6"/>
<evidence type="ECO:0000259" key="1">
    <source>
        <dbReference type="Pfam" id="PF18480"/>
    </source>
</evidence>
<evidence type="ECO:0000313" key="3">
    <source>
        <dbReference type="Proteomes" id="UP000256708"/>
    </source>
</evidence>
<protein>
    <recommendedName>
        <fullName evidence="1">DUF5615 domain-containing protein</fullName>
    </recommendedName>
</protein>